<evidence type="ECO:0000313" key="2">
    <source>
        <dbReference type="Proteomes" id="UP001060170"/>
    </source>
</evidence>
<dbReference type="Proteomes" id="UP001060170">
    <property type="component" value="Chromosome 9"/>
</dbReference>
<keyword evidence="2" id="KW-1185">Reference proteome</keyword>
<evidence type="ECO:0000313" key="1">
    <source>
        <dbReference type="EMBL" id="KAI7947959.1"/>
    </source>
</evidence>
<reference evidence="2" key="1">
    <citation type="journal article" date="2018" name="BMC Genomics">
        <title>Genomic insights into host adaptation between the wheat stripe rust pathogen (Puccinia striiformis f. sp. tritici) and the barley stripe rust pathogen (Puccinia striiformis f. sp. hordei).</title>
        <authorList>
            <person name="Xia C."/>
            <person name="Wang M."/>
            <person name="Yin C."/>
            <person name="Cornejo O.E."/>
            <person name="Hulbert S.H."/>
            <person name="Chen X."/>
        </authorList>
    </citation>
    <scope>NUCLEOTIDE SEQUENCE [LARGE SCALE GENOMIC DNA]</scope>
    <source>
        <strain evidence="2">93-210</strain>
    </source>
</reference>
<reference evidence="2" key="2">
    <citation type="journal article" date="2018" name="Mol. Plant Microbe Interact.">
        <title>Genome sequence resources for the wheat stripe rust pathogen (Puccinia striiformis f. sp. tritici) and the barley stripe rust pathogen (Puccinia striiformis f. sp. hordei).</title>
        <authorList>
            <person name="Xia C."/>
            <person name="Wang M."/>
            <person name="Yin C."/>
            <person name="Cornejo O.E."/>
            <person name="Hulbert S.H."/>
            <person name="Chen X."/>
        </authorList>
    </citation>
    <scope>NUCLEOTIDE SEQUENCE [LARGE SCALE GENOMIC DNA]</scope>
    <source>
        <strain evidence="2">93-210</strain>
    </source>
</reference>
<gene>
    <name evidence="1" type="ORF">MJO28_009867</name>
</gene>
<accession>A0ACC0EAB4</accession>
<sequence length="677" mass="75899">MSSASPVQASEKLAKELSKSDKDGRKRTSKVERPFIFGWRNVTWIITAFLLAYLTYHFQPIPSETYAVCVSGGTIYTSEPHYPFAECIAVKGRKISFVGRRIDLENSESRWLDRWPSWLRSLPHSATVGQLAIHTLDGEVSILPGLIDAHAHPLEYGEGLDGVDLVGCKSVSGEMWACLNFHLPPATDLIRLVRFQWTFLRMNIYYLGVDSAIIDRIIAHINPESTDPSRIIRGSGWDQTLFEGKQFPTAADLSSEPKLRDRKIVLRRIDYHAYWVSSAILDSVLAEHPPLNVEGGEIVRDQDGHPTGVFLDNAMDLIDQILPKRTDEDRLRYLESTAKEMLSVGLTTVNDAAADLETIKFYKRLDDQDKLPVRVTGMINCGYIYCGESVERIAGNKFNLRSVKLFVDGALGSWGAALWDPYSDMGSSRGILRAPEEIFLPLIERWVEAGFQVNSHAIGDRANTLVIDSYETVLNKLNRSEHSPRPFNFPRLRIEHAQILRPDDIERIGKLGIIASVQPTHAIADMDYAESRLGSERIKGAYAWNSMLKNNVKLALGSDFPVSPVSPFLGIHAAYTRRKPNDSSHNINDDDDDQGWYPSERIEAMKEIINGFTINASFAGFTDHQIGSLKVGKFADFVIINQNLFDSSLSRNLISNRILNTHVLATLLNGQIVFGKI</sequence>
<dbReference type="EMBL" id="CM045873">
    <property type="protein sequence ID" value="KAI7947959.1"/>
    <property type="molecule type" value="Genomic_DNA"/>
</dbReference>
<organism evidence="1 2">
    <name type="scientific">Puccinia striiformis f. sp. tritici</name>
    <dbReference type="NCBI Taxonomy" id="168172"/>
    <lineage>
        <taxon>Eukaryota</taxon>
        <taxon>Fungi</taxon>
        <taxon>Dikarya</taxon>
        <taxon>Basidiomycota</taxon>
        <taxon>Pucciniomycotina</taxon>
        <taxon>Pucciniomycetes</taxon>
        <taxon>Pucciniales</taxon>
        <taxon>Pucciniaceae</taxon>
        <taxon>Puccinia</taxon>
    </lineage>
</organism>
<protein>
    <submittedName>
        <fullName evidence="1">Uncharacterized protein</fullName>
    </submittedName>
</protein>
<comment type="caution">
    <text evidence="1">The sequence shown here is derived from an EMBL/GenBank/DDBJ whole genome shotgun (WGS) entry which is preliminary data.</text>
</comment>
<name>A0ACC0EAB4_9BASI</name>
<reference evidence="1 2" key="3">
    <citation type="journal article" date="2022" name="Microbiol. Spectr.">
        <title>Folding features and dynamics of 3D genome architecture in plant fungal pathogens.</title>
        <authorList>
            <person name="Xia C."/>
        </authorList>
    </citation>
    <scope>NUCLEOTIDE SEQUENCE [LARGE SCALE GENOMIC DNA]</scope>
    <source>
        <strain evidence="1 2">93-210</strain>
    </source>
</reference>
<proteinExistence type="predicted"/>